<evidence type="ECO:0000313" key="2">
    <source>
        <dbReference type="EMBL" id="CAD9379478.1"/>
    </source>
</evidence>
<sequence length="187" mass="19818">MKPCLIICLALGQPLAAAAGRFRNAPDVAERVAAEASENIQIHDGFQDQERKDVEAEQEIKSHKAMSEVSTAKWVVALDHDLKTKMLVQVGAKTSQPAIQDPCSNIACGSLTCPAGFVATTVPGHCCPYCVNPDIKPEPEVKGASGEFGGTASTFCDDVWCFPTMCTEPETSPSTTNGACCPTCPTR</sequence>
<protein>
    <submittedName>
        <fullName evidence="2">Uncharacterized protein</fullName>
    </submittedName>
</protein>
<dbReference type="EMBL" id="HBGQ01014797">
    <property type="protein sequence ID" value="CAD9379478.1"/>
    <property type="molecule type" value="Transcribed_RNA"/>
</dbReference>
<dbReference type="AlphaFoldDB" id="A0A7S2F9B6"/>
<proteinExistence type="predicted"/>
<organism evidence="2">
    <name type="scientific">Alexandrium andersonii</name>
    <dbReference type="NCBI Taxonomy" id="327968"/>
    <lineage>
        <taxon>Eukaryota</taxon>
        <taxon>Sar</taxon>
        <taxon>Alveolata</taxon>
        <taxon>Dinophyceae</taxon>
        <taxon>Gonyaulacales</taxon>
        <taxon>Pyrocystaceae</taxon>
        <taxon>Alexandrium</taxon>
    </lineage>
</organism>
<accession>A0A7S2F9B6</accession>
<name>A0A7S2F9B6_9DINO</name>
<feature type="chain" id="PRO_5031362366" evidence="1">
    <location>
        <begin position="20"/>
        <end position="187"/>
    </location>
</feature>
<reference evidence="2" key="1">
    <citation type="submission" date="2021-01" db="EMBL/GenBank/DDBJ databases">
        <authorList>
            <person name="Corre E."/>
            <person name="Pelletier E."/>
            <person name="Niang G."/>
            <person name="Scheremetjew M."/>
            <person name="Finn R."/>
            <person name="Kale V."/>
            <person name="Holt S."/>
            <person name="Cochrane G."/>
            <person name="Meng A."/>
            <person name="Brown T."/>
            <person name="Cohen L."/>
        </authorList>
    </citation>
    <scope>NUCLEOTIDE SEQUENCE</scope>
    <source>
        <strain evidence="2">CCMP2222</strain>
    </source>
</reference>
<feature type="signal peptide" evidence="1">
    <location>
        <begin position="1"/>
        <end position="19"/>
    </location>
</feature>
<gene>
    <name evidence="2" type="ORF">AAND1436_LOCUS7350</name>
</gene>
<evidence type="ECO:0000256" key="1">
    <source>
        <dbReference type="SAM" id="SignalP"/>
    </source>
</evidence>
<keyword evidence="1" id="KW-0732">Signal</keyword>